<evidence type="ECO:0000256" key="4">
    <source>
        <dbReference type="ARBA" id="ARBA00022679"/>
    </source>
</evidence>
<dbReference type="InterPro" id="IPR000011">
    <property type="entry name" value="UBQ/SUMO-activ_enz_E1-like"/>
</dbReference>
<dbReference type="Gene3D" id="3.30.40.10">
    <property type="entry name" value="Zinc/RING finger domain, C3HC4 (zinc finger)"/>
    <property type="match status" value="1"/>
</dbReference>
<dbReference type="SMART" id="SM00647">
    <property type="entry name" value="IBR"/>
    <property type="match status" value="2"/>
</dbReference>
<protein>
    <recommendedName>
        <fullName evidence="3">RBR-type E3 ubiquitin transferase</fullName>
        <ecNumber evidence="3">2.3.2.31</ecNumber>
    </recommendedName>
</protein>
<evidence type="ECO:0000313" key="14">
    <source>
        <dbReference type="Proteomes" id="UP001489004"/>
    </source>
</evidence>
<keyword evidence="5" id="KW-0479">Metal-binding</keyword>
<evidence type="ECO:0000256" key="3">
    <source>
        <dbReference type="ARBA" id="ARBA00012251"/>
    </source>
</evidence>
<evidence type="ECO:0000256" key="10">
    <source>
        <dbReference type="ARBA" id="ARBA00043952"/>
    </source>
</evidence>
<dbReference type="GO" id="GO:0008270">
    <property type="term" value="F:zinc ion binding"/>
    <property type="evidence" value="ECO:0007669"/>
    <property type="project" value="UniProtKB-KW"/>
</dbReference>
<dbReference type="SUPFAM" id="SSF48403">
    <property type="entry name" value="Ankyrin repeat"/>
    <property type="match status" value="1"/>
</dbReference>
<name>A0AAW1Q6M4_9CHLO</name>
<evidence type="ECO:0000256" key="8">
    <source>
        <dbReference type="ARBA" id="ARBA00022786"/>
    </source>
</evidence>
<evidence type="ECO:0000256" key="2">
    <source>
        <dbReference type="ARBA" id="ARBA00005673"/>
    </source>
</evidence>
<feature type="compositionally biased region" description="Low complexity" evidence="11">
    <location>
        <begin position="440"/>
        <end position="449"/>
    </location>
</feature>
<evidence type="ECO:0000256" key="7">
    <source>
        <dbReference type="ARBA" id="ARBA00022771"/>
    </source>
</evidence>
<dbReference type="InterPro" id="IPR000594">
    <property type="entry name" value="ThiF_NAD_FAD-bd"/>
</dbReference>
<dbReference type="SUPFAM" id="SSF69572">
    <property type="entry name" value="Activating enzymes of the ubiquitin-like proteins"/>
    <property type="match status" value="1"/>
</dbReference>
<dbReference type="EC" id="2.3.2.31" evidence="3"/>
<feature type="compositionally biased region" description="Low complexity" evidence="11">
    <location>
        <begin position="964"/>
        <end position="980"/>
    </location>
</feature>
<proteinExistence type="inferred from homology"/>
<dbReference type="GO" id="GO:0008641">
    <property type="term" value="F:ubiquitin-like modifier activating enzyme activity"/>
    <property type="evidence" value="ECO:0007669"/>
    <property type="project" value="InterPro"/>
</dbReference>
<dbReference type="InterPro" id="IPR002867">
    <property type="entry name" value="IBR_dom"/>
</dbReference>
<evidence type="ECO:0000313" key="13">
    <source>
        <dbReference type="EMBL" id="KAK9815937.1"/>
    </source>
</evidence>
<reference evidence="13 14" key="1">
    <citation type="journal article" date="2024" name="Nat. Commun.">
        <title>Phylogenomics reveals the evolutionary origins of lichenization in chlorophyte algae.</title>
        <authorList>
            <person name="Puginier C."/>
            <person name="Libourel C."/>
            <person name="Otte J."/>
            <person name="Skaloud P."/>
            <person name="Haon M."/>
            <person name="Grisel S."/>
            <person name="Petersen M."/>
            <person name="Berrin J.G."/>
            <person name="Delaux P.M."/>
            <person name="Dal Grande F."/>
            <person name="Keller J."/>
        </authorList>
    </citation>
    <scope>NUCLEOTIDE SEQUENCE [LARGE SCALE GENOMIC DNA]</scope>
    <source>
        <strain evidence="13 14">SAG 2043</strain>
    </source>
</reference>
<dbReference type="PRINTS" id="PR01849">
    <property type="entry name" value="UBIQUITINACT"/>
</dbReference>
<keyword evidence="7" id="KW-0863">Zinc-finger</keyword>
<evidence type="ECO:0000256" key="6">
    <source>
        <dbReference type="ARBA" id="ARBA00022737"/>
    </source>
</evidence>
<sequence>MVELTEAEAAVYDRQLRVWGVETQKRLNAARILILGCTGLAAEVAKNIVLAGVGSLTLMDDSPCSTCPPGNFLVPADATPTQSVAEVSVQTLQEMNPLVKVEARKGSIASLQDRSLVKDYNVVLLIGPPSRLAQQLDEECSKHGVAFYVAASRGTTSYMFADLHTHTYGPMNVKEGQPVTTSTVQFTPLAKALFAPWRSLPPPIKRKHKLFFVLRVCAEFERKHRRFPSAKDLCLGVQPDWAAPARLDFVYEDDDANLPLHYIAFGTPAGLLSRWRLLAPFYGGRPSTHSKERAALLHWLLHTGFLADLGLVNRRLETPLHCALRSHSIHVTQVLLTAPGVTIALATSPDIQGTTPLDIALDTRQWRAVRLLIAAGALEKCRQMDQMRQLLADMLPNALLGRARLPGLLPSGLQSVLGLVFRQPNSRSTLDGPASEPGTAAGPAQHAGSAAQQPGSLVICLADSVEDVLLHKQKLLQHVANMTGRDVPSAGAVLASNRWDERQAIAACQVDAALKARLPCGHTTCNTCWKGILRARLGDGDVQHTICPDPDCSMPLPDSAVVQLLSRADLQRFRRLMAQNYVDSNPCIKWCPRPNCGKAVALQVVPGHPDGVADAVANGRALDVACACGHRFCFSCLAAPHEPAHCDWALSWEALVAQSRAEAANQNQHWMHRHTKKCPGCGSNIQKTGGCNHMVCTLCRRQFCWVCGGDWSQHNAETGGYYACNRFSQPGEEDFAAEDGNPAQEHGGPRGFLEGLLQGVTQRAVQFRIGHHMRRYFAQDCDERQLLVAAQWMAALLTASMPEPAMGRGIATDQTAAEERYVYLTRLAEEVVRTRQVLQNSYIAAYYLGYGDQRRQFEEMQGRLETAVEHLALPLVLLPDAATIVAEAAMRPGSELAASLDKLPLPVSDRDTLKRQFFFAAAVEQRSHAIKRLLAGMVGDRERMLQLGRTGKLWNAEAGGSGGPQRAQQRGQPPDQAQLGYGSSLANVAAALASFWADRG</sequence>
<dbReference type="GO" id="GO:0061630">
    <property type="term" value="F:ubiquitin protein ligase activity"/>
    <property type="evidence" value="ECO:0007669"/>
    <property type="project" value="UniProtKB-EC"/>
</dbReference>
<keyword evidence="4" id="KW-0808">Transferase</keyword>
<evidence type="ECO:0000256" key="9">
    <source>
        <dbReference type="ARBA" id="ARBA00022833"/>
    </source>
</evidence>
<comment type="catalytic activity">
    <reaction evidence="1">
        <text>[E2 ubiquitin-conjugating enzyme]-S-ubiquitinyl-L-cysteine + [acceptor protein]-L-lysine = [E2 ubiquitin-conjugating enzyme]-L-cysteine + [acceptor protein]-N(6)-ubiquitinyl-L-lysine.</text>
        <dbReference type="EC" id="2.3.2.31"/>
    </reaction>
</comment>
<organism evidence="13 14">
    <name type="scientific">[Myrmecia] bisecta</name>
    <dbReference type="NCBI Taxonomy" id="41462"/>
    <lineage>
        <taxon>Eukaryota</taxon>
        <taxon>Viridiplantae</taxon>
        <taxon>Chlorophyta</taxon>
        <taxon>core chlorophytes</taxon>
        <taxon>Trebouxiophyceae</taxon>
        <taxon>Trebouxiales</taxon>
        <taxon>Trebouxiaceae</taxon>
        <taxon>Myrmecia</taxon>
    </lineage>
</organism>
<keyword evidence="8" id="KW-0833">Ubl conjugation pathway</keyword>
<feature type="region of interest" description="Disordered" evidence="11">
    <location>
        <begin position="955"/>
        <end position="980"/>
    </location>
</feature>
<dbReference type="EMBL" id="JALJOR010000006">
    <property type="protein sequence ID" value="KAK9815937.1"/>
    <property type="molecule type" value="Genomic_DNA"/>
</dbReference>
<dbReference type="InterPro" id="IPR044066">
    <property type="entry name" value="TRIAD_supradom"/>
</dbReference>
<evidence type="ECO:0000256" key="1">
    <source>
        <dbReference type="ARBA" id="ARBA00001798"/>
    </source>
</evidence>
<dbReference type="Pfam" id="PF00899">
    <property type="entry name" value="ThiF"/>
    <property type="match status" value="1"/>
</dbReference>
<dbReference type="Pfam" id="PF01485">
    <property type="entry name" value="IBR"/>
    <property type="match status" value="1"/>
</dbReference>
<dbReference type="GO" id="GO:0016567">
    <property type="term" value="P:protein ubiquitination"/>
    <property type="evidence" value="ECO:0007669"/>
    <property type="project" value="InterPro"/>
</dbReference>
<dbReference type="Proteomes" id="UP001489004">
    <property type="component" value="Unassembled WGS sequence"/>
</dbReference>
<dbReference type="InterPro" id="IPR036770">
    <property type="entry name" value="Ankyrin_rpt-contain_sf"/>
</dbReference>
<comment type="caution">
    <text evidence="13">The sequence shown here is derived from an EMBL/GenBank/DDBJ whole genome shotgun (WGS) entry which is preliminary data.</text>
</comment>
<evidence type="ECO:0000259" key="12">
    <source>
        <dbReference type="PROSITE" id="PS51873"/>
    </source>
</evidence>
<keyword evidence="9" id="KW-0862">Zinc</keyword>
<dbReference type="Pfam" id="PF22191">
    <property type="entry name" value="IBR_1"/>
    <property type="match status" value="1"/>
</dbReference>
<keyword evidence="6" id="KW-0677">Repeat</keyword>
<dbReference type="PANTHER" id="PTHR11685">
    <property type="entry name" value="RBR FAMILY RING FINGER AND IBR DOMAIN-CONTAINING"/>
    <property type="match status" value="1"/>
</dbReference>
<dbReference type="AlphaFoldDB" id="A0AAW1Q6M4"/>
<dbReference type="Gene3D" id="1.25.40.20">
    <property type="entry name" value="Ankyrin repeat-containing domain"/>
    <property type="match status" value="1"/>
</dbReference>
<evidence type="ECO:0000256" key="11">
    <source>
        <dbReference type="SAM" id="MobiDB-lite"/>
    </source>
</evidence>
<feature type="region of interest" description="Disordered" evidence="11">
    <location>
        <begin position="427"/>
        <end position="449"/>
    </location>
</feature>
<comment type="similarity">
    <text evidence="2">Belongs to the ubiquitin-activating E1 family.</text>
</comment>
<dbReference type="PROSITE" id="PS51873">
    <property type="entry name" value="TRIAD"/>
    <property type="match status" value="1"/>
</dbReference>
<keyword evidence="14" id="KW-1185">Reference proteome</keyword>
<dbReference type="InterPro" id="IPR031127">
    <property type="entry name" value="E3_UB_ligase_RBR"/>
</dbReference>
<comment type="pathway">
    <text evidence="10">Protein modification.</text>
</comment>
<gene>
    <name evidence="13" type="ORF">WJX72_012289</name>
</gene>
<dbReference type="Gene3D" id="3.40.50.720">
    <property type="entry name" value="NAD(P)-binding Rossmann-like Domain"/>
    <property type="match status" value="1"/>
</dbReference>
<dbReference type="InterPro" id="IPR013083">
    <property type="entry name" value="Znf_RING/FYVE/PHD"/>
</dbReference>
<feature type="domain" description="RING-type" evidence="12">
    <location>
        <begin position="501"/>
        <end position="728"/>
    </location>
</feature>
<accession>A0AAW1Q6M4</accession>
<dbReference type="InterPro" id="IPR035985">
    <property type="entry name" value="Ubiquitin-activating_enz"/>
</dbReference>
<evidence type="ECO:0000256" key="5">
    <source>
        <dbReference type="ARBA" id="ARBA00022723"/>
    </source>
</evidence>
<dbReference type="SUPFAM" id="SSF57850">
    <property type="entry name" value="RING/U-box"/>
    <property type="match status" value="3"/>
</dbReference>
<dbReference type="Gene3D" id="1.20.120.1750">
    <property type="match status" value="1"/>
</dbReference>